<dbReference type="NCBIfam" id="TIGR00229">
    <property type="entry name" value="sensory_box"/>
    <property type="match status" value="2"/>
</dbReference>
<dbReference type="InterPro" id="IPR035965">
    <property type="entry name" value="PAS-like_dom_sf"/>
</dbReference>
<dbReference type="OrthoDB" id="8127at2157"/>
<dbReference type="Pfam" id="PF13426">
    <property type="entry name" value="PAS_9"/>
    <property type="match status" value="1"/>
</dbReference>
<keyword evidence="4" id="KW-0808">Transferase</keyword>
<evidence type="ECO:0000259" key="2">
    <source>
        <dbReference type="PROSITE" id="PS50112"/>
    </source>
</evidence>
<dbReference type="InterPro" id="IPR000700">
    <property type="entry name" value="PAS-assoc_C"/>
</dbReference>
<dbReference type="PROSITE" id="PS50113">
    <property type="entry name" value="PAC"/>
    <property type="match status" value="2"/>
</dbReference>
<dbReference type="Gene3D" id="3.30.450.20">
    <property type="entry name" value="PAS domain"/>
    <property type="match status" value="3"/>
</dbReference>
<evidence type="ECO:0000259" key="3">
    <source>
        <dbReference type="PROSITE" id="PS50113"/>
    </source>
</evidence>
<dbReference type="Gene3D" id="3.30.565.10">
    <property type="entry name" value="Histidine kinase-like ATPase, C-terminal domain"/>
    <property type="match status" value="1"/>
</dbReference>
<dbReference type="HOGENOM" id="CLU_433215_0_0_2"/>
<dbReference type="SMART" id="SM00091">
    <property type="entry name" value="PAS"/>
    <property type="match status" value="3"/>
</dbReference>
<reference evidence="5" key="1">
    <citation type="journal article" date="2015" name="Microbiology">
        <title>Genome of Methanoregula boonei 6A8 reveals adaptations to oligotrophic peatland environments.</title>
        <authorList>
            <person name="Braeuer S."/>
            <person name="Cadillo-Quiroz H."/>
            <person name="Kyrpides N."/>
            <person name="Woyke T."/>
            <person name="Goodwin L."/>
            <person name="Detter C."/>
            <person name="Podell S."/>
            <person name="Yavitt J.B."/>
            <person name="Zinder S.H."/>
        </authorList>
    </citation>
    <scope>NUCLEOTIDE SEQUENCE [LARGE SCALE GENOMIC DNA]</scope>
    <source>
        <strain evidence="5">DSM 21154 / JCM 14090 / 6A8</strain>
    </source>
</reference>
<dbReference type="GeneID" id="5410605"/>
<dbReference type="EMBL" id="CP000780">
    <property type="protein sequence ID" value="ABS55877.1"/>
    <property type="molecule type" value="Genomic_DNA"/>
</dbReference>
<dbReference type="PANTHER" id="PTHR43065:SF23">
    <property type="entry name" value="SENSOR HISTIDINE KINASE PDTAS"/>
    <property type="match status" value="1"/>
</dbReference>
<keyword evidence="1" id="KW-0175">Coiled coil</keyword>
<proteinExistence type="predicted"/>
<dbReference type="PANTHER" id="PTHR43065">
    <property type="entry name" value="SENSOR HISTIDINE KINASE"/>
    <property type="match status" value="1"/>
</dbReference>
<sequence>MVPETFSRGPAGDDGVYQLMFELSRDAVLNIEPFSGEISACNTASIQLFQASGKEELLAKNLLDLSPASQPDGQTSAQKAALVYEKALQSGQIAFSWRCRRCTGQEFPASVLVTSVETEGHKTLWVTIRDTSAMEHLRETHQATREQLAAAEEELRARYNELQNVENELRASETKYRMLAENTYDILYSIDPKGLFTYVGPQVARYGFTPMDFISHSIWEFIEEGDRKRIRAEAEKVFSSDKPIRAAFRVRNRAGTIVWLEDTSTLLKDPAGNIVARTGVLRDITEQKENEERIRKSEELYHSLAETSQDLIYVIDSDDRIEYVNSYAAASLGKTYHEIINMERCTIFPPGAGTSQCDYLQRVFVTGRPERHEGQIPFPEGTRWFDHALTPLKNPDGTVRAVLCVSRDITGLKETEKALTASLEAKDALLREIHHRVKNNMQVVIGLLHFQASTVSSPEIARIVLDTETRIRSMVLIHERLYKSDDFINVSLETYLRDLVNSLIHAYGTKTYINVEYSIDKIQIDQSTLLHLGLLITEVISNSIRHAFPGRSIGTISISFHRGENNGLTLCIHDDGIGIPESCMRGKASTVGLALIYLLGHDQLDGKIRIERDMGTTFTFTFHYALQKEEN</sequence>
<dbReference type="eggNOG" id="arCOG02349">
    <property type="taxonomic scope" value="Archaea"/>
</dbReference>
<dbReference type="InterPro" id="IPR000014">
    <property type="entry name" value="PAS"/>
</dbReference>
<evidence type="ECO:0000313" key="5">
    <source>
        <dbReference type="Proteomes" id="UP000002408"/>
    </source>
</evidence>
<dbReference type="Pfam" id="PF08448">
    <property type="entry name" value="PAS_4"/>
    <property type="match status" value="1"/>
</dbReference>
<dbReference type="InterPro" id="IPR013655">
    <property type="entry name" value="PAS_fold_3"/>
</dbReference>
<evidence type="ECO:0000256" key="1">
    <source>
        <dbReference type="SAM" id="Coils"/>
    </source>
</evidence>
<dbReference type="Pfam" id="PF02518">
    <property type="entry name" value="HATPase_c"/>
    <property type="match status" value="1"/>
</dbReference>
<feature type="coiled-coil region" evidence="1">
    <location>
        <begin position="134"/>
        <end position="182"/>
    </location>
</feature>
<gene>
    <name evidence="4" type="ordered locus">Mboo_1359</name>
</gene>
<dbReference type="eggNOG" id="arCOG02372">
    <property type="taxonomic scope" value="Archaea"/>
</dbReference>
<feature type="domain" description="PAC" evidence="3">
    <location>
        <begin position="370"/>
        <end position="421"/>
    </location>
</feature>
<keyword evidence="5" id="KW-1185">Reference proteome</keyword>
<dbReference type="SMART" id="SM00387">
    <property type="entry name" value="HATPase_c"/>
    <property type="match status" value="1"/>
</dbReference>
<name>A7I816_METB6</name>
<dbReference type="InterPro" id="IPR003594">
    <property type="entry name" value="HATPase_dom"/>
</dbReference>
<dbReference type="Pfam" id="PF07568">
    <property type="entry name" value="HisKA_2"/>
    <property type="match status" value="1"/>
</dbReference>
<dbReference type="InterPro" id="IPR001610">
    <property type="entry name" value="PAC"/>
</dbReference>
<keyword evidence="4" id="KW-0418">Kinase</keyword>
<evidence type="ECO:0000313" key="4">
    <source>
        <dbReference type="EMBL" id="ABS55877.1"/>
    </source>
</evidence>
<dbReference type="SUPFAM" id="SSF55874">
    <property type="entry name" value="ATPase domain of HSP90 chaperone/DNA topoisomerase II/histidine kinase"/>
    <property type="match status" value="1"/>
</dbReference>
<organism evidence="4 5">
    <name type="scientific">Methanoregula boonei (strain DSM 21154 / JCM 14090 / 6A8)</name>
    <dbReference type="NCBI Taxonomy" id="456442"/>
    <lineage>
        <taxon>Archaea</taxon>
        <taxon>Methanobacteriati</taxon>
        <taxon>Methanobacteriota</taxon>
        <taxon>Stenosarchaea group</taxon>
        <taxon>Methanomicrobia</taxon>
        <taxon>Methanomicrobiales</taxon>
        <taxon>Methanoregulaceae</taxon>
        <taxon>Methanoregula</taxon>
    </lineage>
</organism>
<dbReference type="CDD" id="cd00130">
    <property type="entry name" value="PAS"/>
    <property type="match status" value="2"/>
</dbReference>
<accession>A7I816</accession>
<dbReference type="Pfam" id="PF08447">
    <property type="entry name" value="PAS_3"/>
    <property type="match status" value="1"/>
</dbReference>
<dbReference type="PROSITE" id="PS50112">
    <property type="entry name" value="PAS"/>
    <property type="match status" value="1"/>
</dbReference>
<feature type="domain" description="PAS" evidence="2">
    <location>
        <begin position="297"/>
        <end position="341"/>
    </location>
</feature>
<dbReference type="Proteomes" id="UP000002408">
    <property type="component" value="Chromosome"/>
</dbReference>
<dbReference type="InterPro" id="IPR011495">
    <property type="entry name" value="Sig_transdc_His_kin_sub2_dim/P"/>
</dbReference>
<dbReference type="InterPro" id="IPR036890">
    <property type="entry name" value="HATPase_C_sf"/>
</dbReference>
<protein>
    <submittedName>
        <fullName evidence="4">Signal transduction histidine kinase</fullName>
    </submittedName>
</protein>
<dbReference type="AlphaFoldDB" id="A7I816"/>
<dbReference type="SMART" id="SM00086">
    <property type="entry name" value="PAC"/>
    <property type="match status" value="2"/>
</dbReference>
<dbReference type="KEGG" id="mbn:Mboo_1359"/>
<dbReference type="SUPFAM" id="SSF55785">
    <property type="entry name" value="PYP-like sensor domain (PAS domain)"/>
    <property type="match status" value="3"/>
</dbReference>
<dbReference type="RefSeq" id="WP_012106910.1">
    <property type="nucleotide sequence ID" value="NC_009712.1"/>
</dbReference>
<dbReference type="STRING" id="456442.Mboo_1359"/>
<feature type="domain" description="PAC" evidence="3">
    <location>
        <begin position="244"/>
        <end position="296"/>
    </location>
</feature>
<dbReference type="InterPro" id="IPR013656">
    <property type="entry name" value="PAS_4"/>
</dbReference>
<dbReference type="GO" id="GO:0016301">
    <property type="term" value="F:kinase activity"/>
    <property type="evidence" value="ECO:0007669"/>
    <property type="project" value="UniProtKB-KW"/>
</dbReference>